<proteinExistence type="predicted"/>
<comment type="caution">
    <text evidence="2">The sequence shown here is derived from an EMBL/GenBank/DDBJ whole genome shotgun (WGS) entry which is preliminary data.</text>
</comment>
<dbReference type="Proteomes" id="UP001474120">
    <property type="component" value="Unassembled WGS sequence"/>
</dbReference>
<gene>
    <name evidence="2" type="ORF">AABB81_12590</name>
</gene>
<evidence type="ECO:0000313" key="3">
    <source>
        <dbReference type="Proteomes" id="UP001474120"/>
    </source>
</evidence>
<protein>
    <submittedName>
        <fullName evidence="2">DUF6646 family protein</fullName>
    </submittedName>
</protein>
<dbReference type="InterPro" id="IPR046588">
    <property type="entry name" value="DUF6646"/>
</dbReference>
<dbReference type="Pfam" id="PF20351">
    <property type="entry name" value="DUF6646"/>
    <property type="match status" value="1"/>
</dbReference>
<dbReference type="RefSeq" id="WP_342160904.1">
    <property type="nucleotide sequence ID" value="NZ_JBCDNA010000003.1"/>
</dbReference>
<sequence length="142" mass="15535">MKNLIITLCFLLGAFFSYGQSFDGKSDQKINIGYEAYGFGNGVKATYDYGLGKLFSLGAGASVYFNDGENDYYIFARSQVHLGIAFDLPCEFDIYPGLELGYLSSEKIGVSGYLGFRYFFTKKVGVFAEIGNNGSVGVSFNV</sequence>
<name>A0ABU9L2T6_9FLAO</name>
<reference evidence="2 3" key="1">
    <citation type="submission" date="2024-04" db="EMBL/GenBank/DDBJ databases">
        <title>whole genome sequencing of Lutimonas vermicola strain IMCC1616.</title>
        <authorList>
            <person name="Bae S.S."/>
        </authorList>
    </citation>
    <scope>NUCLEOTIDE SEQUENCE [LARGE SCALE GENOMIC DNA]</scope>
    <source>
        <strain evidence="2 3">IMCC1616</strain>
    </source>
</reference>
<feature type="signal peptide" evidence="1">
    <location>
        <begin position="1"/>
        <end position="19"/>
    </location>
</feature>
<organism evidence="2 3">
    <name type="scientific">Lutimonas vermicola</name>
    <dbReference type="NCBI Taxonomy" id="414288"/>
    <lineage>
        <taxon>Bacteria</taxon>
        <taxon>Pseudomonadati</taxon>
        <taxon>Bacteroidota</taxon>
        <taxon>Flavobacteriia</taxon>
        <taxon>Flavobacteriales</taxon>
        <taxon>Flavobacteriaceae</taxon>
        <taxon>Lutimonas</taxon>
    </lineage>
</organism>
<evidence type="ECO:0000256" key="1">
    <source>
        <dbReference type="SAM" id="SignalP"/>
    </source>
</evidence>
<feature type="chain" id="PRO_5047457192" evidence="1">
    <location>
        <begin position="20"/>
        <end position="142"/>
    </location>
</feature>
<accession>A0ABU9L2T6</accession>
<evidence type="ECO:0000313" key="2">
    <source>
        <dbReference type="EMBL" id="MEL4456738.1"/>
    </source>
</evidence>
<keyword evidence="1" id="KW-0732">Signal</keyword>
<keyword evidence="3" id="KW-1185">Reference proteome</keyword>
<dbReference type="EMBL" id="JBCDNA010000003">
    <property type="protein sequence ID" value="MEL4456738.1"/>
    <property type="molecule type" value="Genomic_DNA"/>
</dbReference>